<evidence type="ECO:0000256" key="2">
    <source>
        <dbReference type="ARBA" id="ARBA00011738"/>
    </source>
</evidence>
<comment type="function">
    <text evidence="4">Dirigent proteins impart stereoselectivity on the phenoxy radical-coupling reaction, yielding optically active lignans from two molecules of coniferyl alcohol in the biosynthesis of lignans, flavonolignans, and alkaloids and thus plays a central role in plant secondary metabolism.</text>
</comment>
<keyword evidence="3 4" id="KW-0964">Secreted</keyword>
<comment type="subunit">
    <text evidence="2 4">Homodimer.</text>
</comment>
<comment type="subcellular location">
    <subcellularLocation>
        <location evidence="4">Secreted</location>
        <location evidence="4">Extracellular space</location>
        <location evidence="4">Apoplast</location>
    </subcellularLocation>
</comment>
<dbReference type="InterPro" id="IPR044859">
    <property type="entry name" value="Allene_oxi_cyc_Dirigent"/>
</dbReference>
<evidence type="ECO:0000313" key="5">
    <source>
        <dbReference type="EMBL" id="WVZ87604.1"/>
    </source>
</evidence>
<dbReference type="PANTHER" id="PTHR21495">
    <property type="entry name" value="NUCLEOPORIN-RELATED"/>
    <property type="match status" value="1"/>
</dbReference>
<evidence type="ECO:0000313" key="6">
    <source>
        <dbReference type="Proteomes" id="UP001341281"/>
    </source>
</evidence>
<keyword evidence="4" id="KW-0052">Apoplast</keyword>
<organism evidence="5 6">
    <name type="scientific">Paspalum notatum var. saurae</name>
    <dbReference type="NCBI Taxonomy" id="547442"/>
    <lineage>
        <taxon>Eukaryota</taxon>
        <taxon>Viridiplantae</taxon>
        <taxon>Streptophyta</taxon>
        <taxon>Embryophyta</taxon>
        <taxon>Tracheophyta</taxon>
        <taxon>Spermatophyta</taxon>
        <taxon>Magnoliopsida</taxon>
        <taxon>Liliopsida</taxon>
        <taxon>Poales</taxon>
        <taxon>Poaceae</taxon>
        <taxon>PACMAD clade</taxon>
        <taxon>Panicoideae</taxon>
        <taxon>Andropogonodae</taxon>
        <taxon>Paspaleae</taxon>
        <taxon>Paspalinae</taxon>
        <taxon>Paspalum</taxon>
    </lineage>
</organism>
<evidence type="ECO:0000256" key="4">
    <source>
        <dbReference type="RuleBase" id="RU363099"/>
    </source>
</evidence>
<dbReference type="Proteomes" id="UP001341281">
    <property type="component" value="Chromosome 07"/>
</dbReference>
<reference evidence="5 6" key="1">
    <citation type="submission" date="2024-02" db="EMBL/GenBank/DDBJ databases">
        <title>High-quality chromosome-scale genome assembly of Pensacola bahiagrass (Paspalum notatum Flugge var. saurae).</title>
        <authorList>
            <person name="Vega J.M."/>
            <person name="Podio M."/>
            <person name="Orjuela J."/>
            <person name="Siena L.A."/>
            <person name="Pessino S.C."/>
            <person name="Combes M.C."/>
            <person name="Mariac C."/>
            <person name="Albertini E."/>
            <person name="Pupilli F."/>
            <person name="Ortiz J.P.A."/>
            <person name="Leblanc O."/>
        </authorList>
    </citation>
    <scope>NUCLEOTIDE SEQUENCE [LARGE SCALE GENOMIC DNA]</scope>
    <source>
        <strain evidence="5">R1</strain>
        <tissue evidence="5">Leaf</tissue>
    </source>
</reference>
<proteinExistence type="inferred from homology"/>
<accession>A0AAQ3UA35</accession>
<protein>
    <recommendedName>
        <fullName evidence="4">Dirigent protein</fullName>
    </recommendedName>
</protein>
<keyword evidence="6" id="KW-1185">Reference proteome</keyword>
<evidence type="ECO:0000256" key="1">
    <source>
        <dbReference type="ARBA" id="ARBA00010746"/>
    </source>
</evidence>
<dbReference type="EMBL" id="CP144751">
    <property type="protein sequence ID" value="WVZ87604.1"/>
    <property type="molecule type" value="Genomic_DNA"/>
</dbReference>
<feature type="chain" id="PRO_5042671499" description="Dirigent protein" evidence="4">
    <location>
        <begin position="24"/>
        <end position="169"/>
    </location>
</feature>
<dbReference type="Gene3D" id="2.40.480.10">
    <property type="entry name" value="Allene oxide cyclase-like"/>
    <property type="match status" value="1"/>
</dbReference>
<dbReference type="Pfam" id="PF03018">
    <property type="entry name" value="Dirigent"/>
    <property type="match status" value="1"/>
</dbReference>
<dbReference type="InterPro" id="IPR004265">
    <property type="entry name" value="Dirigent"/>
</dbReference>
<dbReference type="AlphaFoldDB" id="A0AAQ3UA35"/>
<comment type="similarity">
    <text evidence="1 4">Belongs to the plant dirigent protein family.</text>
</comment>
<gene>
    <name evidence="5" type="ORF">U9M48_034215</name>
</gene>
<sequence>MAAAGALTTLLLVLLACSAAGAAKELTHFQFYFHEVRTGAPNETSVLVASQYKNGTTFGDLKVFDNALREGADPSSLLIGRARGLGVTASLDNSGALTTIEFVFSDYGMYTGSTMATVGHFIMTDTAERSIVGGTGMLRFARGYFTTKIIVFEQGYLVALIDMYFTTAL</sequence>
<dbReference type="GO" id="GO:0009699">
    <property type="term" value="P:phenylpropanoid biosynthetic process"/>
    <property type="evidence" value="ECO:0007669"/>
    <property type="project" value="UniProtKB-ARBA"/>
</dbReference>
<evidence type="ECO:0000256" key="3">
    <source>
        <dbReference type="ARBA" id="ARBA00022525"/>
    </source>
</evidence>
<dbReference type="GO" id="GO:0048046">
    <property type="term" value="C:apoplast"/>
    <property type="evidence" value="ECO:0007669"/>
    <property type="project" value="UniProtKB-SubCell"/>
</dbReference>
<feature type="signal peptide" evidence="4">
    <location>
        <begin position="1"/>
        <end position="23"/>
    </location>
</feature>
<keyword evidence="4" id="KW-0732">Signal</keyword>
<name>A0AAQ3UA35_PASNO</name>